<dbReference type="PANTHER" id="PTHR12370:SF3">
    <property type="entry name" value="PHOSPHOLIPASE B-LIKE 2-RELATED"/>
    <property type="match status" value="1"/>
</dbReference>
<comment type="caution">
    <text evidence="8">The sequence shown here is derived from an EMBL/GenBank/DDBJ whole genome shotgun (WGS) entry which is preliminary data.</text>
</comment>
<dbReference type="GO" id="GO:0004620">
    <property type="term" value="F:phospholipase activity"/>
    <property type="evidence" value="ECO:0007669"/>
    <property type="project" value="InterPro"/>
</dbReference>
<evidence type="ECO:0000256" key="7">
    <source>
        <dbReference type="RuleBase" id="RU364138"/>
    </source>
</evidence>
<evidence type="ECO:0000313" key="8">
    <source>
        <dbReference type="EMBL" id="KAK6190760.1"/>
    </source>
</evidence>
<keyword evidence="6" id="KW-0325">Glycoprotein</keyword>
<evidence type="ECO:0000256" key="1">
    <source>
        <dbReference type="ARBA" id="ARBA00007835"/>
    </source>
</evidence>
<keyword evidence="3 7" id="KW-0378">Hydrolase</keyword>
<evidence type="ECO:0000313" key="9">
    <source>
        <dbReference type="Proteomes" id="UP001347796"/>
    </source>
</evidence>
<keyword evidence="5 7" id="KW-0443">Lipid metabolism</keyword>
<evidence type="ECO:0000256" key="2">
    <source>
        <dbReference type="ARBA" id="ARBA00022729"/>
    </source>
</evidence>
<accession>A0AAN8Q395</accession>
<dbReference type="EMBL" id="JAZGQO010000002">
    <property type="protein sequence ID" value="KAK6190760.1"/>
    <property type="molecule type" value="Genomic_DNA"/>
</dbReference>
<feature type="chain" id="PRO_5042661940" description="Phospholipase B-like" evidence="7">
    <location>
        <begin position="21"/>
        <end position="557"/>
    </location>
</feature>
<comment type="function">
    <text evidence="7">Putative phospholipase.</text>
</comment>
<keyword evidence="2 7" id="KW-0732">Signal</keyword>
<comment type="similarity">
    <text evidence="1 7">Belongs to the phospholipase B-like family.</text>
</comment>
<proteinExistence type="inferred from homology"/>
<evidence type="ECO:0000256" key="6">
    <source>
        <dbReference type="ARBA" id="ARBA00023180"/>
    </source>
</evidence>
<feature type="signal peptide" evidence="7">
    <location>
        <begin position="1"/>
        <end position="20"/>
    </location>
</feature>
<keyword evidence="4 7" id="KW-0442">Lipid degradation</keyword>
<evidence type="ECO:0000256" key="5">
    <source>
        <dbReference type="ARBA" id="ARBA00023098"/>
    </source>
</evidence>
<evidence type="ECO:0000256" key="3">
    <source>
        <dbReference type="ARBA" id="ARBA00022801"/>
    </source>
</evidence>
<dbReference type="GO" id="GO:0005576">
    <property type="term" value="C:extracellular region"/>
    <property type="evidence" value="ECO:0007669"/>
    <property type="project" value="TreeGrafter"/>
</dbReference>
<dbReference type="EC" id="3.1.1.-" evidence="7"/>
<reference evidence="8 9" key="1">
    <citation type="submission" date="2024-01" db="EMBL/GenBank/DDBJ databases">
        <title>The genome of the rayed Mediterranean limpet Patella caerulea (Linnaeus, 1758).</title>
        <authorList>
            <person name="Anh-Thu Weber A."/>
            <person name="Halstead-Nussloch G."/>
        </authorList>
    </citation>
    <scope>NUCLEOTIDE SEQUENCE [LARGE SCALE GENOMIC DNA]</scope>
    <source>
        <strain evidence="8">AATW-2023a</strain>
        <tissue evidence="8">Whole specimen</tissue>
    </source>
</reference>
<dbReference type="PANTHER" id="PTHR12370">
    <property type="entry name" value="PHOSPHOLIPASE B-RELATED"/>
    <property type="match status" value="1"/>
</dbReference>
<keyword evidence="9" id="KW-1185">Reference proteome</keyword>
<organism evidence="8 9">
    <name type="scientific">Patella caerulea</name>
    <name type="common">Rayed Mediterranean limpet</name>
    <dbReference type="NCBI Taxonomy" id="87958"/>
    <lineage>
        <taxon>Eukaryota</taxon>
        <taxon>Metazoa</taxon>
        <taxon>Spiralia</taxon>
        <taxon>Lophotrochozoa</taxon>
        <taxon>Mollusca</taxon>
        <taxon>Gastropoda</taxon>
        <taxon>Patellogastropoda</taxon>
        <taxon>Patelloidea</taxon>
        <taxon>Patellidae</taxon>
        <taxon>Patella</taxon>
    </lineage>
</organism>
<protein>
    <recommendedName>
        <fullName evidence="7">Phospholipase B-like</fullName>
        <ecNumber evidence="7">3.1.1.-</ecNumber>
    </recommendedName>
</protein>
<sequence>MEVCLPILAVLISFSYGTDGKDPLRTSACALYDVTQQKFVIKDGYQSECIVSGQFINSGNTTGWGELGIKSVDTSGNWDDSAIAYAAGLVEGYLTKTLIEQFYFNTLATYCPYTLPWTLYCSQLNKYLISNLDWVRSMITDNPQDPYWYQVRLFYEQLAGLEDGYKDKPGQVHLDIDVFGLFLMQINDDLGDLEKVLGKPGVGNSRPIGHCSALVKLLPEYDLLTSHDTWSSYNTMLRILKVYDLPYYTTVQKTEKIAGSSISFSSYPGYLYSSDDYYITSARMIVMETTNPTNNLTLFHGLKPEGIVMEGIRNQVANRMANSGLEWAQIFSKYNSGTYNNQWMVVDYKQITELPPARLLMVLEQIPGYIHYEDQTALLMKKGYWSSFNRIYYPDVFERSGEQELIDKYGDYFTHDKTSRALIFDRDQGNVHDMPSLFKLMRYNDYTKDPLSRCNCTPPYSANLAIMMRGDLNPADGVYPFSELGRALVGGIDTKASSLLYVKELSFFAQNGPTSDDQAPFKWSDIPISEQPPHAGQPDLFNFPVISFNVSNVLNTL</sequence>
<dbReference type="Gene3D" id="3.60.60.30">
    <property type="match status" value="1"/>
</dbReference>
<dbReference type="InterPro" id="IPR007000">
    <property type="entry name" value="PLipase_B-like"/>
</dbReference>
<name>A0AAN8Q395_PATCE</name>
<evidence type="ECO:0000256" key="4">
    <source>
        <dbReference type="ARBA" id="ARBA00022963"/>
    </source>
</evidence>
<dbReference type="GO" id="GO:0009395">
    <property type="term" value="P:phospholipid catabolic process"/>
    <property type="evidence" value="ECO:0007669"/>
    <property type="project" value="TreeGrafter"/>
</dbReference>
<gene>
    <name evidence="8" type="ORF">SNE40_002554</name>
</gene>
<dbReference type="AlphaFoldDB" id="A0AAN8Q395"/>
<dbReference type="Pfam" id="PF04916">
    <property type="entry name" value="Phospholip_B"/>
    <property type="match status" value="1"/>
</dbReference>
<dbReference type="Proteomes" id="UP001347796">
    <property type="component" value="Unassembled WGS sequence"/>
</dbReference>